<name>A0AA35RJV2_GEOBA</name>
<keyword evidence="17" id="KW-1185">Reference proteome</keyword>
<keyword evidence="11 16" id="KW-0675">Receptor</keyword>
<evidence type="ECO:0000256" key="13">
    <source>
        <dbReference type="SAM" id="SignalP"/>
    </source>
</evidence>
<evidence type="ECO:0000256" key="11">
    <source>
        <dbReference type="ARBA" id="ARBA00023170"/>
    </source>
</evidence>
<evidence type="ECO:0000259" key="14">
    <source>
        <dbReference type="Pfam" id="PF07850"/>
    </source>
</evidence>
<evidence type="ECO:0000313" key="17">
    <source>
        <dbReference type="Proteomes" id="UP001174909"/>
    </source>
</evidence>
<comment type="subcellular location">
    <subcellularLocation>
        <location evidence="2">Cell membrane</location>
        <topology evidence="2">Single-pass type I membrane protein</topology>
    </subcellularLocation>
    <subcellularLocation>
        <location evidence="1">Endoplasmic reticulum membrane</location>
        <topology evidence="1">Single-pass type I membrane protein</topology>
    </subcellularLocation>
    <subcellularLocation>
        <location evidence="3">Vesicle</location>
    </subcellularLocation>
</comment>
<dbReference type="GO" id="GO:0005789">
    <property type="term" value="C:endoplasmic reticulum membrane"/>
    <property type="evidence" value="ECO:0007669"/>
    <property type="project" value="UniProtKB-SubCell"/>
</dbReference>
<keyword evidence="9 12" id="KW-1133">Transmembrane helix</keyword>
<evidence type="ECO:0000256" key="7">
    <source>
        <dbReference type="ARBA" id="ARBA00022729"/>
    </source>
</evidence>
<dbReference type="Pfam" id="PF07850">
    <property type="entry name" value="Renin_r"/>
    <property type="match status" value="1"/>
</dbReference>
<organism evidence="16 17">
    <name type="scientific">Geodia barretti</name>
    <name type="common">Barrett's horny sponge</name>
    <dbReference type="NCBI Taxonomy" id="519541"/>
    <lineage>
        <taxon>Eukaryota</taxon>
        <taxon>Metazoa</taxon>
        <taxon>Porifera</taxon>
        <taxon>Demospongiae</taxon>
        <taxon>Heteroscleromorpha</taxon>
        <taxon>Tetractinellida</taxon>
        <taxon>Astrophorina</taxon>
        <taxon>Geodiidae</taxon>
        <taxon>Geodia</taxon>
    </lineage>
</organism>
<dbReference type="AlphaFoldDB" id="A0AA35RJV2"/>
<protein>
    <submittedName>
        <fullName evidence="16">Renin receptor</fullName>
    </submittedName>
</protein>
<feature type="transmembrane region" description="Helical" evidence="12">
    <location>
        <begin position="414"/>
        <end position="440"/>
    </location>
</feature>
<evidence type="ECO:0000256" key="2">
    <source>
        <dbReference type="ARBA" id="ARBA00004251"/>
    </source>
</evidence>
<proteinExistence type="predicted"/>
<evidence type="ECO:0000313" key="16">
    <source>
        <dbReference type="EMBL" id="CAI8011417.1"/>
    </source>
</evidence>
<evidence type="ECO:0000259" key="15">
    <source>
        <dbReference type="Pfam" id="PF25294"/>
    </source>
</evidence>
<keyword evidence="4" id="KW-1003">Cell membrane</keyword>
<dbReference type="InterPro" id="IPR012493">
    <property type="entry name" value="Renin_rcpt"/>
</dbReference>
<dbReference type="PROSITE" id="PS51257">
    <property type="entry name" value="PROKAR_LIPOPROTEIN"/>
    <property type="match status" value="1"/>
</dbReference>
<dbReference type="GO" id="GO:0009897">
    <property type="term" value="C:external side of plasma membrane"/>
    <property type="evidence" value="ECO:0007669"/>
    <property type="project" value="TreeGrafter"/>
</dbReference>
<dbReference type="Proteomes" id="UP001174909">
    <property type="component" value="Unassembled WGS sequence"/>
</dbReference>
<dbReference type="InterPro" id="IPR057318">
    <property type="entry name" value="RENR_N"/>
</dbReference>
<dbReference type="Pfam" id="PF25294">
    <property type="entry name" value="RENR_N"/>
    <property type="match status" value="1"/>
</dbReference>
<dbReference type="GO" id="GO:0038023">
    <property type="term" value="F:signaling receptor activity"/>
    <property type="evidence" value="ECO:0007669"/>
    <property type="project" value="InterPro"/>
</dbReference>
<dbReference type="GO" id="GO:0031982">
    <property type="term" value="C:vesicle"/>
    <property type="evidence" value="ECO:0007669"/>
    <property type="project" value="UniProtKB-SubCell"/>
</dbReference>
<keyword evidence="7 13" id="KW-0732">Signal</keyword>
<dbReference type="PANTHER" id="PTHR13351:SF1">
    <property type="entry name" value="RENIN RECEPTOR"/>
    <property type="match status" value="1"/>
</dbReference>
<accession>A0AA35RJV2</accession>
<reference evidence="16" key="1">
    <citation type="submission" date="2023-03" db="EMBL/GenBank/DDBJ databases">
        <authorList>
            <person name="Steffen K."/>
            <person name="Cardenas P."/>
        </authorList>
    </citation>
    <scope>NUCLEOTIDE SEQUENCE</scope>
</reference>
<keyword evidence="8" id="KW-0256">Endoplasmic reticulum</keyword>
<feature type="domain" description="Renin receptor-like C-terminal transmembrane spanning segment" evidence="14">
    <location>
        <begin position="407"/>
        <end position="453"/>
    </location>
</feature>
<evidence type="ECO:0000256" key="6">
    <source>
        <dbReference type="ARBA" id="ARBA00022692"/>
    </source>
</evidence>
<keyword evidence="6 12" id="KW-0812">Transmembrane</keyword>
<dbReference type="EMBL" id="CASHTH010001102">
    <property type="protein sequence ID" value="CAI8011417.1"/>
    <property type="molecule type" value="Genomic_DNA"/>
</dbReference>
<keyword evidence="10 12" id="KW-0472">Membrane</keyword>
<dbReference type="PANTHER" id="PTHR13351">
    <property type="entry name" value="RENIN RECEPTOR"/>
    <property type="match status" value="1"/>
</dbReference>
<evidence type="ECO:0000256" key="3">
    <source>
        <dbReference type="ARBA" id="ARBA00004373"/>
    </source>
</evidence>
<feature type="signal peptide" evidence="13">
    <location>
        <begin position="1"/>
        <end position="20"/>
    </location>
</feature>
<evidence type="ECO:0000256" key="10">
    <source>
        <dbReference type="ARBA" id="ARBA00023136"/>
    </source>
</evidence>
<comment type="caution">
    <text evidence="16">The sequence shown here is derived from an EMBL/GenBank/DDBJ whole genome shotgun (WGS) entry which is preliminary data.</text>
</comment>
<evidence type="ECO:0000256" key="4">
    <source>
        <dbReference type="ARBA" id="ARBA00022475"/>
    </source>
</evidence>
<evidence type="ECO:0000256" key="9">
    <source>
        <dbReference type="ARBA" id="ARBA00022989"/>
    </source>
</evidence>
<evidence type="ECO:0000256" key="8">
    <source>
        <dbReference type="ARBA" id="ARBA00022824"/>
    </source>
</evidence>
<gene>
    <name evidence="16" type="ORF">GBAR_LOCUS7370</name>
</gene>
<feature type="chain" id="PRO_5041338759" evidence="13">
    <location>
        <begin position="21"/>
        <end position="463"/>
    </location>
</feature>
<evidence type="ECO:0000256" key="1">
    <source>
        <dbReference type="ARBA" id="ARBA00004115"/>
    </source>
</evidence>
<dbReference type="GO" id="GO:0098588">
    <property type="term" value="C:bounding membrane of organelle"/>
    <property type="evidence" value="ECO:0007669"/>
    <property type="project" value="UniProtKB-ARBA"/>
</dbReference>
<evidence type="ECO:0000256" key="12">
    <source>
        <dbReference type="SAM" id="Phobius"/>
    </source>
</evidence>
<keyword evidence="5" id="KW-0165">Cleavage on pair of basic residues</keyword>
<evidence type="ECO:0000256" key="5">
    <source>
        <dbReference type="ARBA" id="ARBA00022685"/>
    </source>
</evidence>
<sequence length="463" mass="50305">MAAHRIVLPLLVLGILGCWSLTGETSWEIHLMAKSSSSSGFYILNDYQDTFAEDSGSTSAFPATAVSNIMLKTLGILRDGARWAGVQMGSLFSRPHATALFVVDGVSSGAIASLSEKKFTVDQSGLTGSTSLDMQTMFSGDNVATHMSKIFDGRCQTRSISADQQAALAGSAEGSFSGGDQFTDTVKMIRGDSSVLVPYGLETKGLDVGTDEDVALLAELFMIHQTMEQLKELKNYANDGAPDIYIFTISTIRALELKYGVGSEKVLVATKLVQSTIQKVTKDLVGLYDGKILVQALVLEWNFPEGPSSESLAEAHDLLKPHLASPSFEDFKSDLPQVNLKPDAIESPYLCFNLKKALGPSFKVKCPETNYWTESRYVRDADNNVDDGYEDGYRDDVTANITLGNVDGGRSEGFAAIFLITLFLGLSLGLAVYAVSWMMWTMDPGRDSIIYRQIADPNEGMRM</sequence>
<feature type="domain" description="Renin receptor N-terminal" evidence="15">
    <location>
        <begin position="58"/>
        <end position="299"/>
    </location>
</feature>
<dbReference type="InterPro" id="IPR056780">
    <property type="entry name" value="Renin_r_C"/>
</dbReference>